<evidence type="ECO:0000313" key="6">
    <source>
        <dbReference type="Proteomes" id="UP000309676"/>
    </source>
</evidence>
<dbReference type="SUPFAM" id="SSF100939">
    <property type="entry name" value="SPOC domain-like"/>
    <property type="match status" value="1"/>
</dbReference>
<dbReference type="InterPro" id="IPR009187">
    <property type="entry name" value="Prok_Ku"/>
</dbReference>
<dbReference type="SMART" id="SM00559">
    <property type="entry name" value="Ku78"/>
    <property type="match status" value="1"/>
</dbReference>
<dbReference type="Proteomes" id="UP000309676">
    <property type="component" value="Unassembled WGS sequence"/>
</dbReference>
<keyword evidence="2" id="KW-0234">DNA repair</keyword>
<comment type="subunit">
    <text evidence="2">Homodimer. Interacts with LigD.</text>
</comment>
<dbReference type="GO" id="GO:0006310">
    <property type="term" value="P:DNA recombination"/>
    <property type="evidence" value="ECO:0007669"/>
    <property type="project" value="UniProtKB-KW"/>
</dbReference>
<proteinExistence type="inferred from homology"/>
<evidence type="ECO:0000256" key="2">
    <source>
        <dbReference type="HAMAP-Rule" id="MF_01875"/>
    </source>
</evidence>
<feature type="region of interest" description="Disordered" evidence="3">
    <location>
        <begin position="251"/>
        <end position="288"/>
    </location>
</feature>
<protein>
    <recommendedName>
        <fullName evidence="2">Non-homologous end joining protein Ku</fullName>
    </recommendedName>
</protein>
<dbReference type="HAMAP" id="MF_01875">
    <property type="entry name" value="Prokaryotic_Ku"/>
    <property type="match status" value="1"/>
</dbReference>
<dbReference type="AlphaFoldDB" id="A0A5R9GAS9"/>
<keyword evidence="6" id="KW-1185">Reference proteome</keyword>
<organism evidence="5 6">
    <name type="scientific">Paenibacillus antri</name>
    <dbReference type="NCBI Taxonomy" id="2582848"/>
    <lineage>
        <taxon>Bacteria</taxon>
        <taxon>Bacillati</taxon>
        <taxon>Bacillota</taxon>
        <taxon>Bacilli</taxon>
        <taxon>Bacillales</taxon>
        <taxon>Paenibacillaceae</taxon>
        <taxon>Paenibacillus</taxon>
    </lineage>
</organism>
<evidence type="ECO:0000259" key="4">
    <source>
        <dbReference type="SMART" id="SM00559"/>
    </source>
</evidence>
<evidence type="ECO:0000256" key="1">
    <source>
        <dbReference type="ARBA" id="ARBA00023125"/>
    </source>
</evidence>
<comment type="function">
    <text evidence="2">With LigD forms a non-homologous end joining (NHEJ) DNA repair enzyme, which repairs dsDNA breaks with reduced fidelity. Binds linear dsDNA with 5'- and 3'- overhangs but not closed circular dsDNA nor ssDNA. Recruits and stimulates the ligase activity of LigD.</text>
</comment>
<dbReference type="PANTHER" id="PTHR41251">
    <property type="entry name" value="NON-HOMOLOGOUS END JOINING PROTEIN KU"/>
    <property type="match status" value="1"/>
</dbReference>
<dbReference type="OrthoDB" id="9795084at2"/>
<gene>
    <name evidence="2" type="primary">ku</name>
    <name evidence="5" type="ORF">FE782_09435</name>
</gene>
<dbReference type="NCBIfam" id="TIGR02772">
    <property type="entry name" value="Ku_bact"/>
    <property type="match status" value="1"/>
</dbReference>
<dbReference type="InterPro" id="IPR006164">
    <property type="entry name" value="DNA_bd_Ku70/Ku80"/>
</dbReference>
<comment type="similarity">
    <text evidence="2">Belongs to the prokaryotic Ku family.</text>
</comment>
<feature type="compositionally biased region" description="Basic residues" evidence="3">
    <location>
        <begin position="265"/>
        <end position="275"/>
    </location>
</feature>
<dbReference type="InterPro" id="IPR016194">
    <property type="entry name" value="SPOC-like_C_dom_sf"/>
</dbReference>
<sequence>MHTIWKGTISIGMVQVPVKLYSALEDRDIALHYIHKPCGSQLQNVRKCSKCNSEVDWGEVGKGYQYENDRMVIIEKEELDQIANDKSKQVLVYEFVKDTEVDPIFVEKTYYMGPEQVGVNAYYLFLHALKTTGKVAISKFTMRSKTHLALIRAKDNCLLLETMHYSDEVRDITHVPNLVPDYSIKRSELLLAKKLIEFMTGKFELTNYNDEYRAQLISLIEKKAAGEKFAPERLESAPNIVDLVTALQESIRTHSKKSDDAPVTRKQKPKTKKIIKHPEDNDMTESVS</sequence>
<accession>A0A5R9GAS9</accession>
<name>A0A5R9GAS9_9BACL</name>
<dbReference type="GO" id="GO:0006303">
    <property type="term" value="P:double-strand break repair via nonhomologous end joining"/>
    <property type="evidence" value="ECO:0007669"/>
    <property type="project" value="UniProtKB-UniRule"/>
</dbReference>
<evidence type="ECO:0000313" key="5">
    <source>
        <dbReference type="EMBL" id="TLS52831.1"/>
    </source>
</evidence>
<dbReference type="RefSeq" id="WP_138193821.1">
    <property type="nucleotide sequence ID" value="NZ_VCIW01000004.1"/>
</dbReference>
<dbReference type="PIRSF" id="PIRSF006493">
    <property type="entry name" value="Prok_Ku"/>
    <property type="match status" value="1"/>
</dbReference>
<keyword evidence="2" id="KW-0233">DNA recombination</keyword>
<comment type="caution">
    <text evidence="5">The sequence shown here is derived from an EMBL/GenBank/DDBJ whole genome shotgun (WGS) entry which is preliminary data.</text>
</comment>
<dbReference type="PANTHER" id="PTHR41251:SF1">
    <property type="entry name" value="NON-HOMOLOGOUS END JOINING PROTEIN KU"/>
    <property type="match status" value="1"/>
</dbReference>
<dbReference type="GO" id="GO:0003690">
    <property type="term" value="F:double-stranded DNA binding"/>
    <property type="evidence" value="ECO:0007669"/>
    <property type="project" value="UniProtKB-UniRule"/>
</dbReference>
<keyword evidence="1 2" id="KW-0238">DNA-binding</keyword>
<dbReference type="Gene3D" id="2.40.290.10">
    <property type="match status" value="1"/>
</dbReference>
<reference evidence="5 6" key="1">
    <citation type="submission" date="2019-05" db="EMBL/GenBank/DDBJ databases">
        <authorList>
            <person name="Narsing Rao M.P."/>
            <person name="Li W.J."/>
        </authorList>
    </citation>
    <scope>NUCLEOTIDE SEQUENCE [LARGE SCALE GENOMIC DNA]</scope>
    <source>
        <strain evidence="5 6">SYSU_K30003</strain>
    </source>
</reference>
<feature type="domain" description="Ku" evidence="4">
    <location>
        <begin position="52"/>
        <end position="181"/>
    </location>
</feature>
<keyword evidence="2" id="KW-0227">DNA damage</keyword>
<dbReference type="EMBL" id="VCIW01000004">
    <property type="protein sequence ID" value="TLS52831.1"/>
    <property type="molecule type" value="Genomic_DNA"/>
</dbReference>
<dbReference type="Pfam" id="PF02735">
    <property type="entry name" value="Ku"/>
    <property type="match status" value="1"/>
</dbReference>
<evidence type="ECO:0000256" key="3">
    <source>
        <dbReference type="SAM" id="MobiDB-lite"/>
    </source>
</evidence>